<protein>
    <submittedName>
        <fullName evidence="1">Uncharacterized protein</fullName>
    </submittedName>
</protein>
<organism evidence="1 2">
    <name type="scientific">candidate division KSB3 bacterium</name>
    <dbReference type="NCBI Taxonomy" id="2044937"/>
    <lineage>
        <taxon>Bacteria</taxon>
        <taxon>candidate division KSB3</taxon>
    </lineage>
</organism>
<dbReference type="EMBL" id="PDSK01000116">
    <property type="protein sequence ID" value="PIE32245.1"/>
    <property type="molecule type" value="Genomic_DNA"/>
</dbReference>
<sequence>MNFISCGTLTTFFDNVCIVGKLDLPVIIVQSTASVLFDDNYPDGDNISGLDAFGNVSGELDMCYGVVE</sequence>
<gene>
    <name evidence="1" type="ORF">CSA56_15950</name>
</gene>
<dbReference type="Proteomes" id="UP000230821">
    <property type="component" value="Unassembled WGS sequence"/>
</dbReference>
<accession>A0A2G6K9D3</accession>
<evidence type="ECO:0000313" key="2">
    <source>
        <dbReference type="Proteomes" id="UP000230821"/>
    </source>
</evidence>
<proteinExistence type="predicted"/>
<name>A0A2G6K9D3_9BACT</name>
<dbReference type="AlphaFoldDB" id="A0A2G6K9D3"/>
<comment type="caution">
    <text evidence="1">The sequence shown here is derived from an EMBL/GenBank/DDBJ whole genome shotgun (WGS) entry which is preliminary data.</text>
</comment>
<reference evidence="1 2" key="1">
    <citation type="submission" date="2017-10" db="EMBL/GenBank/DDBJ databases">
        <title>Novel microbial diversity and functional potential in the marine mammal oral microbiome.</title>
        <authorList>
            <person name="Dudek N.K."/>
            <person name="Sun C.L."/>
            <person name="Burstein D."/>
            <person name="Kantor R.S."/>
            <person name="Aliaga Goltsman D.S."/>
            <person name="Bik E.M."/>
            <person name="Thomas B.C."/>
            <person name="Banfield J.F."/>
            <person name="Relman D.A."/>
        </authorList>
    </citation>
    <scope>NUCLEOTIDE SEQUENCE [LARGE SCALE GENOMIC DNA]</scope>
    <source>
        <strain evidence="1">DOLJORAL78_47_16</strain>
    </source>
</reference>
<evidence type="ECO:0000313" key="1">
    <source>
        <dbReference type="EMBL" id="PIE32245.1"/>
    </source>
</evidence>